<dbReference type="SUPFAM" id="SSF88713">
    <property type="entry name" value="Glycoside hydrolase/deacetylase"/>
    <property type="match status" value="1"/>
</dbReference>
<dbReference type="AlphaFoldDB" id="A0A4U3L5B1"/>
<dbReference type="InterPro" id="IPR011330">
    <property type="entry name" value="Glyco_hydro/deAcase_b/a-brl"/>
</dbReference>
<organism evidence="6 7">
    <name type="scientific">Ilyomonas limi</name>
    <dbReference type="NCBI Taxonomy" id="2575867"/>
    <lineage>
        <taxon>Bacteria</taxon>
        <taxon>Pseudomonadati</taxon>
        <taxon>Bacteroidota</taxon>
        <taxon>Chitinophagia</taxon>
        <taxon>Chitinophagales</taxon>
        <taxon>Chitinophagaceae</taxon>
        <taxon>Ilyomonas</taxon>
    </lineage>
</organism>
<dbReference type="OrthoDB" id="9774177at2"/>
<keyword evidence="4" id="KW-0460">Magnesium</keyword>
<gene>
    <name evidence="6" type="ORF">FC093_06205</name>
</gene>
<dbReference type="Proteomes" id="UP000305848">
    <property type="component" value="Unassembled WGS sequence"/>
</dbReference>
<accession>A0A4U3L5B1</accession>
<keyword evidence="2" id="KW-0479">Metal-binding</keyword>
<evidence type="ECO:0000256" key="1">
    <source>
        <dbReference type="ARBA" id="ARBA00001946"/>
    </source>
</evidence>
<name>A0A4U3L5B1_9BACT</name>
<dbReference type="PANTHER" id="PTHR31609">
    <property type="entry name" value="YDJC DEACETYLASE FAMILY MEMBER"/>
    <property type="match status" value="1"/>
</dbReference>
<dbReference type="GO" id="GO:0046872">
    <property type="term" value="F:metal ion binding"/>
    <property type="evidence" value="ECO:0007669"/>
    <property type="project" value="UniProtKB-KW"/>
</dbReference>
<dbReference type="EMBL" id="SZQL01000003">
    <property type="protein sequence ID" value="TKK70335.1"/>
    <property type="molecule type" value="Genomic_DNA"/>
</dbReference>
<dbReference type="Pfam" id="PF04794">
    <property type="entry name" value="YdjC"/>
    <property type="match status" value="1"/>
</dbReference>
<sequence>MQNSKLIINADDFGCNSIINAAIVSCFCKGIINSTTIMVNMDGFEEAVKLAYHNGFANNIGLHVNLTEGHPLTDLAGTGLTNQNGQFIMQAASNPRNLLSPFTKSKIKSEIREQYNKLIATGIIPTHIDSHQHVHTLPVLAPIFIAFAKEKNQKLRIAAIRRRKNFFGTAYNTLLNRYIKGMGVHFTDRFNNVNYFMKYLQKKTNFIPAFEVMVHPSYNKDMLIDFLENTNLEENLRCMLELYKEKYTSK</sequence>
<dbReference type="GO" id="GO:0016787">
    <property type="term" value="F:hydrolase activity"/>
    <property type="evidence" value="ECO:0007669"/>
    <property type="project" value="UniProtKB-KW"/>
</dbReference>
<keyword evidence="3" id="KW-0378">Hydrolase</keyword>
<dbReference type="InterPro" id="IPR006879">
    <property type="entry name" value="YdjC-like"/>
</dbReference>
<comment type="caution">
    <text evidence="6">The sequence shown here is derived from an EMBL/GenBank/DDBJ whole genome shotgun (WGS) entry which is preliminary data.</text>
</comment>
<keyword evidence="7" id="KW-1185">Reference proteome</keyword>
<dbReference type="GO" id="GO:0005975">
    <property type="term" value="P:carbohydrate metabolic process"/>
    <property type="evidence" value="ECO:0007669"/>
    <property type="project" value="InterPro"/>
</dbReference>
<reference evidence="6 7" key="1">
    <citation type="submission" date="2019-05" db="EMBL/GenBank/DDBJ databases">
        <title>Panacibacter sp. strain 17mud1-8 Genome sequencing and assembly.</title>
        <authorList>
            <person name="Chhetri G."/>
        </authorList>
    </citation>
    <scope>NUCLEOTIDE SEQUENCE [LARGE SCALE GENOMIC DNA]</scope>
    <source>
        <strain evidence="6 7">17mud1-8</strain>
    </source>
</reference>
<dbReference type="GO" id="GO:0019213">
    <property type="term" value="F:deacetylase activity"/>
    <property type="evidence" value="ECO:0007669"/>
    <property type="project" value="TreeGrafter"/>
</dbReference>
<evidence type="ECO:0000256" key="5">
    <source>
        <dbReference type="ARBA" id="ARBA00023277"/>
    </source>
</evidence>
<dbReference type="PANTHER" id="PTHR31609:SF1">
    <property type="entry name" value="CARBOHYDRATE DEACETYLASE"/>
    <property type="match status" value="1"/>
</dbReference>
<dbReference type="PROSITE" id="PS51257">
    <property type="entry name" value="PROKAR_LIPOPROTEIN"/>
    <property type="match status" value="1"/>
</dbReference>
<evidence type="ECO:0000313" key="6">
    <source>
        <dbReference type="EMBL" id="TKK70335.1"/>
    </source>
</evidence>
<evidence type="ECO:0000256" key="4">
    <source>
        <dbReference type="ARBA" id="ARBA00022842"/>
    </source>
</evidence>
<evidence type="ECO:0000313" key="7">
    <source>
        <dbReference type="Proteomes" id="UP000305848"/>
    </source>
</evidence>
<dbReference type="Gene3D" id="3.20.20.370">
    <property type="entry name" value="Glycoside hydrolase/deacetylase"/>
    <property type="match status" value="1"/>
</dbReference>
<protein>
    <submittedName>
        <fullName evidence="6">ChbG/HpnK family deacetylase</fullName>
    </submittedName>
</protein>
<comment type="cofactor">
    <cofactor evidence="1">
        <name>Mg(2+)</name>
        <dbReference type="ChEBI" id="CHEBI:18420"/>
    </cofactor>
</comment>
<proteinExistence type="predicted"/>
<evidence type="ECO:0000256" key="3">
    <source>
        <dbReference type="ARBA" id="ARBA00022801"/>
    </source>
</evidence>
<dbReference type="RefSeq" id="WP_137260880.1">
    <property type="nucleotide sequence ID" value="NZ_SZQL01000003.1"/>
</dbReference>
<keyword evidence="5" id="KW-0119">Carbohydrate metabolism</keyword>
<evidence type="ECO:0000256" key="2">
    <source>
        <dbReference type="ARBA" id="ARBA00022723"/>
    </source>
</evidence>